<feature type="signal peptide" evidence="2">
    <location>
        <begin position="1"/>
        <end position="20"/>
    </location>
</feature>
<sequence length="151" mass="15774">MITKPILVPAATMAIFISVAAQSQPAPSSQEMTTDSTTRTSPLSSPSTALTVSSLKGMELVAANGEEIGTIEGILVSTPDRRPFALIERGGFLGLGAKEFAIPLENATVAGDQIAVTDVKAGQLDGVVEYDESDAAFRELDDIQPVILRQG</sequence>
<reference evidence="4 5" key="2">
    <citation type="submission" date="2020-01" db="EMBL/GenBank/DDBJ databases">
        <title>Microvirga sp. nov., an arsenate reduction bacterium isolated from Tibet hotspring sediments.</title>
        <authorList>
            <person name="Xian W.-D."/>
            <person name="Li W.-J."/>
        </authorList>
    </citation>
    <scope>NUCLEOTIDE SEQUENCE [LARGE SCALE GENOMIC DNA]</scope>
    <source>
        <strain evidence="4 5">KCTC 23863</strain>
    </source>
</reference>
<evidence type="ECO:0000259" key="3">
    <source>
        <dbReference type="Pfam" id="PF05239"/>
    </source>
</evidence>
<dbReference type="AlphaFoldDB" id="A0A7X3SR19"/>
<dbReference type="Pfam" id="PF05239">
    <property type="entry name" value="PRC"/>
    <property type="match status" value="1"/>
</dbReference>
<dbReference type="RefSeq" id="WP_160887690.1">
    <property type="nucleotide sequence ID" value="NZ_WURB01000026.1"/>
</dbReference>
<keyword evidence="5" id="KW-1185">Reference proteome</keyword>
<feature type="domain" description="PRC-barrel" evidence="3">
    <location>
        <begin position="50"/>
        <end position="121"/>
    </location>
</feature>
<organism evidence="4 5">
    <name type="scientific">Microvirga makkahensis</name>
    <dbReference type="NCBI Taxonomy" id="1128670"/>
    <lineage>
        <taxon>Bacteria</taxon>
        <taxon>Pseudomonadati</taxon>
        <taxon>Pseudomonadota</taxon>
        <taxon>Alphaproteobacteria</taxon>
        <taxon>Hyphomicrobiales</taxon>
        <taxon>Methylobacteriaceae</taxon>
        <taxon>Microvirga</taxon>
    </lineage>
</organism>
<reference evidence="4 5" key="1">
    <citation type="submission" date="2019-12" db="EMBL/GenBank/DDBJ databases">
        <authorList>
            <person name="Yuan C.-G."/>
        </authorList>
    </citation>
    <scope>NUCLEOTIDE SEQUENCE [LARGE SCALE GENOMIC DNA]</scope>
    <source>
        <strain evidence="4 5">KCTC 23863</strain>
    </source>
</reference>
<comment type="caution">
    <text evidence="4">The sequence shown here is derived from an EMBL/GenBank/DDBJ whole genome shotgun (WGS) entry which is preliminary data.</text>
</comment>
<dbReference type="PANTHER" id="PTHR36505:SF1">
    <property type="entry name" value="BLR1072 PROTEIN"/>
    <property type="match status" value="1"/>
</dbReference>
<dbReference type="SUPFAM" id="SSF50346">
    <property type="entry name" value="PRC-barrel domain"/>
    <property type="match status" value="1"/>
</dbReference>
<dbReference type="InterPro" id="IPR027275">
    <property type="entry name" value="PRC-brl_dom"/>
</dbReference>
<dbReference type="Proteomes" id="UP000436483">
    <property type="component" value="Unassembled WGS sequence"/>
</dbReference>
<dbReference type="PANTHER" id="PTHR36505">
    <property type="entry name" value="BLR1072 PROTEIN"/>
    <property type="match status" value="1"/>
</dbReference>
<accession>A0A7X3SR19</accession>
<protein>
    <recommendedName>
        <fullName evidence="3">PRC-barrel domain-containing protein</fullName>
    </recommendedName>
</protein>
<name>A0A7X3SR19_9HYPH</name>
<dbReference type="OrthoDB" id="8021018at2"/>
<evidence type="ECO:0000256" key="1">
    <source>
        <dbReference type="SAM" id="MobiDB-lite"/>
    </source>
</evidence>
<proteinExistence type="predicted"/>
<feature type="chain" id="PRO_5031247809" description="PRC-barrel domain-containing protein" evidence="2">
    <location>
        <begin position="21"/>
        <end position="151"/>
    </location>
</feature>
<evidence type="ECO:0000256" key="2">
    <source>
        <dbReference type="SAM" id="SignalP"/>
    </source>
</evidence>
<dbReference type="Gene3D" id="2.30.30.240">
    <property type="entry name" value="PRC-barrel domain"/>
    <property type="match status" value="1"/>
</dbReference>
<evidence type="ECO:0000313" key="4">
    <source>
        <dbReference type="EMBL" id="MXQ14087.1"/>
    </source>
</evidence>
<feature type="region of interest" description="Disordered" evidence="1">
    <location>
        <begin position="26"/>
        <end position="49"/>
    </location>
</feature>
<gene>
    <name evidence="4" type="ORF">GR328_22035</name>
</gene>
<dbReference type="EMBL" id="WURB01000026">
    <property type="protein sequence ID" value="MXQ14087.1"/>
    <property type="molecule type" value="Genomic_DNA"/>
</dbReference>
<dbReference type="InterPro" id="IPR011033">
    <property type="entry name" value="PRC_barrel-like_sf"/>
</dbReference>
<keyword evidence="2" id="KW-0732">Signal</keyword>
<evidence type="ECO:0000313" key="5">
    <source>
        <dbReference type="Proteomes" id="UP000436483"/>
    </source>
</evidence>